<sequence>MQEMIEIARDRREKAYVGVEGVERHPSDASQRLRRGVRRWLGLKRLGENSEKSLYALAVGRRERCGGREAGEATDHGGRREAGRWARRQTTEAGERRVVGGRARRGGVRGAEAGRWARRRIVETGERRGGRWSAGGRGWGDARRRGTE</sequence>
<protein>
    <submittedName>
        <fullName evidence="2">Uncharacterized protein</fullName>
    </submittedName>
</protein>
<feature type="region of interest" description="Disordered" evidence="1">
    <location>
        <begin position="66"/>
        <end position="148"/>
    </location>
</feature>
<proteinExistence type="predicted"/>
<keyword evidence="3" id="KW-1185">Reference proteome</keyword>
<reference evidence="2" key="1">
    <citation type="journal article" date="2021" name="bioRxiv">
        <title>Whole Genome Assembly and Annotation of Northern Wild Rice, Zizania palustris L., Supports a Whole Genome Duplication in the Zizania Genus.</title>
        <authorList>
            <person name="Haas M."/>
            <person name="Kono T."/>
            <person name="Macchietto M."/>
            <person name="Millas R."/>
            <person name="McGilp L."/>
            <person name="Shao M."/>
            <person name="Duquette J."/>
            <person name="Hirsch C.N."/>
            <person name="Kimball J."/>
        </authorList>
    </citation>
    <scope>NUCLEOTIDE SEQUENCE</scope>
    <source>
        <tissue evidence="2">Fresh leaf tissue</tissue>
    </source>
</reference>
<dbReference type="Proteomes" id="UP000729402">
    <property type="component" value="Unassembled WGS sequence"/>
</dbReference>
<evidence type="ECO:0000256" key="1">
    <source>
        <dbReference type="SAM" id="MobiDB-lite"/>
    </source>
</evidence>
<reference evidence="2" key="2">
    <citation type="submission" date="2021-02" db="EMBL/GenBank/DDBJ databases">
        <authorList>
            <person name="Kimball J.A."/>
            <person name="Haas M.W."/>
            <person name="Macchietto M."/>
            <person name="Kono T."/>
            <person name="Duquette J."/>
            <person name="Shao M."/>
        </authorList>
    </citation>
    <scope>NUCLEOTIDE SEQUENCE</scope>
    <source>
        <tissue evidence="2">Fresh leaf tissue</tissue>
    </source>
</reference>
<organism evidence="2 3">
    <name type="scientific">Zizania palustris</name>
    <name type="common">Northern wild rice</name>
    <dbReference type="NCBI Taxonomy" id="103762"/>
    <lineage>
        <taxon>Eukaryota</taxon>
        <taxon>Viridiplantae</taxon>
        <taxon>Streptophyta</taxon>
        <taxon>Embryophyta</taxon>
        <taxon>Tracheophyta</taxon>
        <taxon>Spermatophyta</taxon>
        <taxon>Magnoliopsida</taxon>
        <taxon>Liliopsida</taxon>
        <taxon>Poales</taxon>
        <taxon>Poaceae</taxon>
        <taxon>BOP clade</taxon>
        <taxon>Oryzoideae</taxon>
        <taxon>Oryzeae</taxon>
        <taxon>Zizaniinae</taxon>
        <taxon>Zizania</taxon>
    </lineage>
</organism>
<comment type="caution">
    <text evidence="2">The sequence shown here is derived from an EMBL/GenBank/DDBJ whole genome shotgun (WGS) entry which is preliminary data.</text>
</comment>
<accession>A0A8J5TI33</accession>
<dbReference type="EMBL" id="JAAALK010000085">
    <property type="protein sequence ID" value="KAG8083349.1"/>
    <property type="molecule type" value="Genomic_DNA"/>
</dbReference>
<feature type="compositionally biased region" description="Basic and acidic residues" evidence="1">
    <location>
        <begin position="120"/>
        <end position="129"/>
    </location>
</feature>
<name>A0A8J5TI33_ZIZPA</name>
<evidence type="ECO:0000313" key="3">
    <source>
        <dbReference type="Proteomes" id="UP000729402"/>
    </source>
</evidence>
<dbReference type="AlphaFoldDB" id="A0A8J5TI33"/>
<gene>
    <name evidence="2" type="ORF">GUJ93_ZPchr0015g6949</name>
</gene>
<evidence type="ECO:0000313" key="2">
    <source>
        <dbReference type="EMBL" id="KAG8083349.1"/>
    </source>
</evidence>
<feature type="compositionally biased region" description="Basic and acidic residues" evidence="1">
    <location>
        <begin position="66"/>
        <end position="98"/>
    </location>
</feature>